<keyword evidence="2" id="KW-1185">Reference proteome</keyword>
<accession>A0ABY1HKK3</accession>
<dbReference type="RefSeq" id="WP_075532037.1">
    <property type="nucleotide sequence ID" value="NZ_CAWRCN010000037.1"/>
</dbReference>
<proteinExistence type="predicted"/>
<comment type="caution">
    <text evidence="1">The sequence shown here is derived from an EMBL/GenBank/DDBJ whole genome shotgun (WGS) entry which is preliminary data.</text>
</comment>
<sequence>MSNIIDQDKRLIDAIEVIRKHIEIIYPSMDGDKQASLNAIDLIEMNTIMFSSVEENSGFTDFIGGFKECNYSEPLEKLDWCKGYLRASNLNYVKKNKDDFENCHFDNAKGVVNQVFTSNE</sequence>
<evidence type="ECO:0000313" key="2">
    <source>
        <dbReference type="Proteomes" id="UP000182660"/>
    </source>
</evidence>
<name>A0ABY1HKK3_9GAMM</name>
<gene>
    <name evidence="1" type="ORF">MT2528_4054</name>
</gene>
<protein>
    <submittedName>
        <fullName evidence="1">Asparagine synthase, glutamine-hydrolyzing</fullName>
    </submittedName>
</protein>
<organism evidence="1 2">
    <name type="scientific">Moritella viscosa</name>
    <dbReference type="NCBI Taxonomy" id="80854"/>
    <lineage>
        <taxon>Bacteria</taxon>
        <taxon>Pseudomonadati</taxon>
        <taxon>Pseudomonadota</taxon>
        <taxon>Gammaproteobacteria</taxon>
        <taxon>Alteromonadales</taxon>
        <taxon>Moritellaceae</taxon>
        <taxon>Moritella</taxon>
    </lineage>
</organism>
<reference evidence="1 2" key="1">
    <citation type="submission" date="2016-11" db="EMBL/GenBank/DDBJ databases">
        <authorList>
            <person name="Klemetsen T."/>
        </authorList>
    </citation>
    <scope>NUCLEOTIDE SEQUENCE [LARGE SCALE GENOMIC DNA]</scope>
    <source>
        <strain evidence="1">MT 2528</strain>
    </source>
</reference>
<dbReference type="Proteomes" id="UP000182660">
    <property type="component" value="Unassembled WGS sequence"/>
</dbReference>
<evidence type="ECO:0000313" key="1">
    <source>
        <dbReference type="EMBL" id="SGZ00581.1"/>
    </source>
</evidence>
<dbReference type="EMBL" id="FPLJ01000100">
    <property type="protein sequence ID" value="SGZ00581.1"/>
    <property type="molecule type" value="Genomic_DNA"/>
</dbReference>